<evidence type="ECO:0000256" key="2">
    <source>
        <dbReference type="ARBA" id="ARBA00022473"/>
    </source>
</evidence>
<dbReference type="InterPro" id="IPR009057">
    <property type="entry name" value="Homeodomain-like_sf"/>
</dbReference>
<protein>
    <recommendedName>
        <fullName evidence="11">Homeobox domain-containing protein</fullName>
    </recommendedName>
</protein>
<dbReference type="SUPFAM" id="SSF46689">
    <property type="entry name" value="Homeodomain-like"/>
    <property type="match status" value="1"/>
</dbReference>
<feature type="DNA-binding region" description="Homeobox" evidence="9">
    <location>
        <begin position="14"/>
        <end position="78"/>
    </location>
</feature>
<dbReference type="InterPro" id="IPR001356">
    <property type="entry name" value="HD"/>
</dbReference>
<keyword evidence="4 9" id="KW-0238">DNA-binding</keyword>
<dbReference type="Gene3D" id="1.10.10.60">
    <property type="entry name" value="Homeodomain-like"/>
    <property type="match status" value="1"/>
</dbReference>
<evidence type="ECO:0000256" key="3">
    <source>
        <dbReference type="ARBA" id="ARBA00023015"/>
    </source>
</evidence>
<keyword evidence="13" id="KW-1185">Reference proteome</keyword>
<gene>
    <name evidence="12" type="ORF">KI387_043759</name>
</gene>
<dbReference type="GO" id="GO:0099402">
    <property type="term" value="P:plant organ development"/>
    <property type="evidence" value="ECO:0007669"/>
    <property type="project" value="InterPro"/>
</dbReference>
<dbReference type="PANTHER" id="PTHR45940">
    <property type="entry name" value="WUSCHEL-RELATED HOMEOBOX 1-RELATED"/>
    <property type="match status" value="1"/>
</dbReference>
<accession>A0AA38GWJ7</accession>
<dbReference type="Proteomes" id="UP000824469">
    <property type="component" value="Unassembled WGS sequence"/>
</dbReference>
<keyword evidence="2" id="KW-0217">Developmental protein</keyword>
<name>A0AA38GWJ7_TAXCH</name>
<dbReference type="AlphaFoldDB" id="A0AA38GWJ7"/>
<dbReference type="GO" id="GO:0005634">
    <property type="term" value="C:nucleus"/>
    <property type="evidence" value="ECO:0007669"/>
    <property type="project" value="UniProtKB-SubCell"/>
</dbReference>
<feature type="domain" description="Homeobox" evidence="11">
    <location>
        <begin position="12"/>
        <end position="77"/>
    </location>
</feature>
<evidence type="ECO:0000256" key="8">
    <source>
        <dbReference type="ARBA" id="ARBA00024040"/>
    </source>
</evidence>
<comment type="subcellular location">
    <subcellularLocation>
        <location evidence="1 9 10">Nucleus</location>
    </subcellularLocation>
</comment>
<proteinExistence type="inferred from homology"/>
<dbReference type="InterPro" id="IPR044555">
    <property type="entry name" value="WUSCHEL-like"/>
</dbReference>
<comment type="similarity">
    <text evidence="8">Belongs to the WUS homeobox family.</text>
</comment>
<reference evidence="12 13" key="1">
    <citation type="journal article" date="2021" name="Nat. Plants">
        <title>The Taxus genome provides insights into paclitaxel biosynthesis.</title>
        <authorList>
            <person name="Xiong X."/>
            <person name="Gou J."/>
            <person name="Liao Q."/>
            <person name="Li Y."/>
            <person name="Zhou Q."/>
            <person name="Bi G."/>
            <person name="Li C."/>
            <person name="Du R."/>
            <person name="Wang X."/>
            <person name="Sun T."/>
            <person name="Guo L."/>
            <person name="Liang H."/>
            <person name="Lu P."/>
            <person name="Wu Y."/>
            <person name="Zhang Z."/>
            <person name="Ro D.K."/>
            <person name="Shang Y."/>
            <person name="Huang S."/>
            <person name="Yan J."/>
        </authorList>
    </citation>
    <scope>NUCLEOTIDE SEQUENCE [LARGE SCALE GENOMIC DNA]</scope>
    <source>
        <strain evidence="12">Ta-2019</strain>
    </source>
</reference>
<evidence type="ECO:0000256" key="6">
    <source>
        <dbReference type="ARBA" id="ARBA00023163"/>
    </source>
</evidence>
<evidence type="ECO:0000313" key="12">
    <source>
        <dbReference type="EMBL" id="KAH9327825.1"/>
    </source>
</evidence>
<evidence type="ECO:0000259" key="11">
    <source>
        <dbReference type="PROSITE" id="PS50071"/>
    </source>
</evidence>
<evidence type="ECO:0000256" key="4">
    <source>
        <dbReference type="ARBA" id="ARBA00023125"/>
    </source>
</evidence>
<dbReference type="FunFam" id="1.10.10.60:FF:000146">
    <property type="entry name" value="WUSCHEL-related homeobox 4"/>
    <property type="match status" value="1"/>
</dbReference>
<evidence type="ECO:0000256" key="10">
    <source>
        <dbReference type="RuleBase" id="RU000682"/>
    </source>
</evidence>
<organism evidence="12 13">
    <name type="scientific">Taxus chinensis</name>
    <name type="common">Chinese yew</name>
    <name type="synonym">Taxus wallichiana var. chinensis</name>
    <dbReference type="NCBI Taxonomy" id="29808"/>
    <lineage>
        <taxon>Eukaryota</taxon>
        <taxon>Viridiplantae</taxon>
        <taxon>Streptophyta</taxon>
        <taxon>Embryophyta</taxon>
        <taxon>Tracheophyta</taxon>
        <taxon>Spermatophyta</taxon>
        <taxon>Pinopsida</taxon>
        <taxon>Pinidae</taxon>
        <taxon>Conifers II</taxon>
        <taxon>Cupressales</taxon>
        <taxon>Taxaceae</taxon>
        <taxon>Taxus</taxon>
    </lineage>
</organism>
<dbReference type="SMART" id="SM00389">
    <property type="entry name" value="HOX"/>
    <property type="match status" value="1"/>
</dbReference>
<dbReference type="EMBL" id="JAHRHJ020000002">
    <property type="protein sequence ID" value="KAH9327825.1"/>
    <property type="molecule type" value="Genomic_DNA"/>
</dbReference>
<keyword evidence="3" id="KW-0805">Transcription regulation</keyword>
<evidence type="ECO:0000256" key="9">
    <source>
        <dbReference type="PROSITE-ProRule" id="PRU00108"/>
    </source>
</evidence>
<evidence type="ECO:0000313" key="13">
    <source>
        <dbReference type="Proteomes" id="UP000824469"/>
    </source>
</evidence>
<dbReference type="PANTHER" id="PTHR45940:SF6">
    <property type="entry name" value="WUSCHEL-RELATED HOMEOBOX 2"/>
    <property type="match status" value="1"/>
</dbReference>
<dbReference type="GO" id="GO:0003677">
    <property type="term" value="F:DNA binding"/>
    <property type="evidence" value="ECO:0007669"/>
    <property type="project" value="UniProtKB-UniRule"/>
</dbReference>
<evidence type="ECO:0000256" key="1">
    <source>
        <dbReference type="ARBA" id="ARBA00004123"/>
    </source>
</evidence>
<dbReference type="Pfam" id="PF00046">
    <property type="entry name" value="Homeodomain"/>
    <property type="match status" value="1"/>
</dbReference>
<keyword evidence="7 9" id="KW-0539">Nucleus</keyword>
<keyword evidence="5 9" id="KW-0371">Homeobox</keyword>
<evidence type="ECO:0000256" key="5">
    <source>
        <dbReference type="ARBA" id="ARBA00023155"/>
    </source>
</evidence>
<evidence type="ECO:0000256" key="7">
    <source>
        <dbReference type="ARBA" id="ARBA00023242"/>
    </source>
</evidence>
<dbReference type="CDD" id="cd00086">
    <property type="entry name" value="homeodomain"/>
    <property type="match status" value="1"/>
</dbReference>
<comment type="caution">
    <text evidence="12">The sequence shown here is derived from an EMBL/GenBank/DDBJ whole genome shotgun (WGS) entry which is preliminary data.</text>
</comment>
<sequence>MENISSSDKQSSTSVSSRWNPTREQIAILESLYRQGIRTPSAQQIQQITCRLRMHGNIEGKNVFYWFQNHKARQRQKEKEQNFLYLNQLPPHFAGPPTNIVSASYNVPQNGLQPSLFLPEMHVMSSNTDYSQAKGNTDIEPHEVETLQLFPLRPDVSATDIHEDNNNFNNGKKVRDMRMSSPESIGNIFHFFPQHPCQ</sequence>
<dbReference type="GO" id="GO:0003700">
    <property type="term" value="F:DNA-binding transcription factor activity"/>
    <property type="evidence" value="ECO:0007669"/>
    <property type="project" value="InterPro"/>
</dbReference>
<keyword evidence="6" id="KW-0804">Transcription</keyword>
<dbReference type="PROSITE" id="PS50071">
    <property type="entry name" value="HOMEOBOX_2"/>
    <property type="match status" value="1"/>
</dbReference>